<gene>
    <name evidence="2" type="ORF">HWI92_09955</name>
</gene>
<protein>
    <submittedName>
        <fullName evidence="2">Uncharacterized protein</fullName>
    </submittedName>
</protein>
<dbReference type="RefSeq" id="WP_204663282.1">
    <property type="nucleotide sequence ID" value="NZ_CP056775.1"/>
</dbReference>
<feature type="region of interest" description="Disordered" evidence="1">
    <location>
        <begin position="1"/>
        <end position="70"/>
    </location>
</feature>
<reference evidence="2 3" key="1">
    <citation type="submission" date="2020-06" db="EMBL/GenBank/DDBJ databases">
        <title>Dyadobacter sandarakinus sp. nov., isolated from the soil of the Arctic Yellow River Station.</title>
        <authorList>
            <person name="Zhang Y."/>
            <person name="Peng F."/>
        </authorList>
    </citation>
    <scope>NUCLEOTIDE SEQUENCE [LARGE SCALE GENOMIC DNA]</scope>
    <source>
        <strain evidence="2 3">Q3-56</strain>
    </source>
</reference>
<proteinExistence type="predicted"/>
<sequence length="70" mass="7747">MKTEPNTKHVEGGSPTHSGPKGKEKQEDDSMVPPKTLEKEAVRDSEQKNMNDNEGYNETPPTVPVQKGKE</sequence>
<evidence type="ECO:0000313" key="2">
    <source>
        <dbReference type="EMBL" id="QRR01205.1"/>
    </source>
</evidence>
<feature type="compositionally biased region" description="Basic and acidic residues" evidence="1">
    <location>
        <begin position="1"/>
        <end position="11"/>
    </location>
</feature>
<dbReference type="EMBL" id="CP056775">
    <property type="protein sequence ID" value="QRR01205.1"/>
    <property type="molecule type" value="Genomic_DNA"/>
</dbReference>
<keyword evidence="3" id="KW-1185">Reference proteome</keyword>
<evidence type="ECO:0000256" key="1">
    <source>
        <dbReference type="SAM" id="MobiDB-lite"/>
    </source>
</evidence>
<dbReference type="Proteomes" id="UP000612680">
    <property type="component" value="Chromosome"/>
</dbReference>
<name>A0ABX7I5I4_9BACT</name>
<evidence type="ECO:0000313" key="3">
    <source>
        <dbReference type="Proteomes" id="UP000612680"/>
    </source>
</evidence>
<accession>A0ABX7I5I4</accession>
<feature type="compositionally biased region" description="Basic and acidic residues" evidence="1">
    <location>
        <begin position="36"/>
        <end position="51"/>
    </location>
</feature>
<organism evidence="2 3">
    <name type="scientific">Dyadobacter sandarakinus</name>
    <dbReference type="NCBI Taxonomy" id="2747268"/>
    <lineage>
        <taxon>Bacteria</taxon>
        <taxon>Pseudomonadati</taxon>
        <taxon>Bacteroidota</taxon>
        <taxon>Cytophagia</taxon>
        <taxon>Cytophagales</taxon>
        <taxon>Spirosomataceae</taxon>
        <taxon>Dyadobacter</taxon>
    </lineage>
</organism>